<dbReference type="EMBL" id="BDIP01004027">
    <property type="protein sequence ID" value="GIQ88387.1"/>
    <property type="molecule type" value="Genomic_DNA"/>
</dbReference>
<comment type="caution">
    <text evidence="5">The sequence shown here is derived from an EMBL/GenBank/DDBJ whole genome shotgun (WGS) entry which is preliminary data.</text>
</comment>
<dbReference type="Pfam" id="PF00237">
    <property type="entry name" value="Ribosomal_L22"/>
    <property type="match status" value="1"/>
</dbReference>
<dbReference type="NCBIfam" id="TIGR01038">
    <property type="entry name" value="uL22_arch_euk"/>
    <property type="match status" value="1"/>
</dbReference>
<dbReference type="GO" id="GO:0003735">
    <property type="term" value="F:structural constituent of ribosome"/>
    <property type="evidence" value="ECO:0007669"/>
    <property type="project" value="InterPro"/>
</dbReference>
<keyword evidence="3 4" id="KW-0687">Ribonucleoprotein</keyword>
<reference evidence="5 6" key="1">
    <citation type="journal article" date="2018" name="PLoS ONE">
        <title>The draft genome of Kipferlia bialata reveals reductive genome evolution in fornicate parasites.</title>
        <authorList>
            <person name="Tanifuji G."/>
            <person name="Takabayashi S."/>
            <person name="Kume K."/>
            <person name="Takagi M."/>
            <person name="Nakayama T."/>
            <person name="Kamikawa R."/>
            <person name="Inagaki Y."/>
            <person name="Hashimoto T."/>
        </authorList>
    </citation>
    <scope>NUCLEOTIDE SEQUENCE [LARGE SCALE GENOMIC DNA]</scope>
    <source>
        <strain evidence="5">NY0173</strain>
    </source>
</reference>
<dbReference type="AlphaFoldDB" id="A0A9K3D5E6"/>
<dbReference type="InterPro" id="IPR005721">
    <property type="entry name" value="Ribosomal_uL22_euk/arc"/>
</dbReference>
<accession>A0A9K3D5E6</accession>
<dbReference type="PANTHER" id="PTHR11593">
    <property type="entry name" value="60S RIBOSOMAL PROTEIN L17"/>
    <property type="match status" value="1"/>
</dbReference>
<evidence type="ECO:0000256" key="1">
    <source>
        <dbReference type="ARBA" id="ARBA00009451"/>
    </source>
</evidence>
<proteinExistence type="inferred from homology"/>
<gene>
    <name evidence="5" type="ORF">KIPB_010628</name>
</gene>
<protein>
    <submittedName>
        <fullName evidence="5">Ribosomal protein L22/L17, eukaryotic/archaeal</fullName>
    </submittedName>
</protein>
<dbReference type="InterPro" id="IPR001063">
    <property type="entry name" value="Ribosomal_uL22"/>
</dbReference>
<dbReference type="Gene3D" id="3.90.470.10">
    <property type="entry name" value="Ribosomal protein L22/L17"/>
    <property type="match status" value="1"/>
</dbReference>
<dbReference type="SUPFAM" id="SSF54843">
    <property type="entry name" value="Ribosomal protein L22"/>
    <property type="match status" value="1"/>
</dbReference>
<evidence type="ECO:0000256" key="4">
    <source>
        <dbReference type="RuleBase" id="RU004005"/>
    </source>
</evidence>
<keyword evidence="2 4" id="KW-0689">Ribosomal protein</keyword>
<dbReference type="Proteomes" id="UP000265618">
    <property type="component" value="Unassembled WGS sequence"/>
</dbReference>
<dbReference type="GO" id="GO:0022625">
    <property type="term" value="C:cytosolic large ribosomal subunit"/>
    <property type="evidence" value="ECO:0007669"/>
    <property type="project" value="TreeGrafter"/>
</dbReference>
<evidence type="ECO:0000313" key="5">
    <source>
        <dbReference type="EMBL" id="GIQ88387.1"/>
    </source>
</evidence>
<evidence type="ECO:0000313" key="6">
    <source>
        <dbReference type="Proteomes" id="UP000265618"/>
    </source>
</evidence>
<dbReference type="OrthoDB" id="10254664at2759"/>
<comment type="similarity">
    <text evidence="1 4">Belongs to the universal ribosomal protein uL22 family.</text>
</comment>
<dbReference type="InterPro" id="IPR036394">
    <property type="entry name" value="Ribosomal_uL22_sf"/>
</dbReference>
<sequence>MVAQTGRHVYSNVPEGKIVKAHGSNMRVSYKNTRETAQAIKGMSVPKAISYLNAVLDKTRIVPMRRFNGGVGRHAQCKEHKWSQGRWPEKSAKLILSLLANIEGNSSAMEDVEAENLVVSHIQVCAAARGRRRTYRAHGRISRFASNPCHVELICQHRAAPVAKGEGKKAKKTLATA</sequence>
<dbReference type="GO" id="GO:0002181">
    <property type="term" value="P:cytoplasmic translation"/>
    <property type="evidence" value="ECO:0007669"/>
    <property type="project" value="TreeGrafter"/>
</dbReference>
<dbReference type="CDD" id="cd00336">
    <property type="entry name" value="Ribosomal_L22"/>
    <property type="match status" value="1"/>
</dbReference>
<evidence type="ECO:0000256" key="3">
    <source>
        <dbReference type="ARBA" id="ARBA00023274"/>
    </source>
</evidence>
<evidence type="ECO:0000256" key="2">
    <source>
        <dbReference type="ARBA" id="ARBA00022980"/>
    </source>
</evidence>
<organism evidence="5 6">
    <name type="scientific">Kipferlia bialata</name>
    <dbReference type="NCBI Taxonomy" id="797122"/>
    <lineage>
        <taxon>Eukaryota</taxon>
        <taxon>Metamonada</taxon>
        <taxon>Carpediemonas-like organisms</taxon>
        <taxon>Kipferlia</taxon>
    </lineage>
</organism>
<name>A0A9K3D5E6_9EUKA</name>
<dbReference type="PANTHER" id="PTHR11593:SF10">
    <property type="entry name" value="60S RIBOSOMAL PROTEIN L17"/>
    <property type="match status" value="1"/>
</dbReference>
<keyword evidence="6" id="KW-1185">Reference proteome</keyword>